<comment type="similarity">
    <text evidence="1 5">Belongs to the bacterial ribosomal protein bL32 family.</text>
</comment>
<dbReference type="GO" id="GO:0003735">
    <property type="term" value="F:structural constituent of ribosome"/>
    <property type="evidence" value="ECO:0007669"/>
    <property type="project" value="InterPro"/>
</dbReference>
<dbReference type="Pfam" id="PF01783">
    <property type="entry name" value="Ribosomal_L32p"/>
    <property type="match status" value="1"/>
</dbReference>
<name>A0A023DXB4_9PROT</name>
<comment type="caution">
    <text evidence="6">The sequence shown here is derived from an EMBL/GenBank/DDBJ whole genome shotgun (WGS) entry which is preliminary data.</text>
</comment>
<reference evidence="6 7" key="1">
    <citation type="journal article" date="2014" name="FEMS Microbiol. Lett.">
        <title>Draft genome sequences of three Holospora species (Holospora obtusa, Holospora undulata, and Holospora elegans), endonuclear symbiotic bacteria of the ciliate Paramecium caudatum.</title>
        <authorList>
            <person name="Dohra H."/>
            <person name="Tanaka K."/>
            <person name="Suzuki T."/>
            <person name="Fujishima M."/>
            <person name="Suzuki H."/>
        </authorList>
    </citation>
    <scope>NUCLEOTIDE SEQUENCE [LARGE SCALE GENOMIC DNA]</scope>
    <source>
        <strain evidence="6 7">E1</strain>
    </source>
</reference>
<dbReference type="PANTHER" id="PTHR35534:SF1">
    <property type="entry name" value="LARGE RIBOSOMAL SUBUNIT PROTEIN BL32"/>
    <property type="match status" value="1"/>
</dbReference>
<gene>
    <name evidence="5" type="primary">rpmF</name>
    <name evidence="6" type="ORF">HE1_00318</name>
</gene>
<dbReference type="InterPro" id="IPR002677">
    <property type="entry name" value="Ribosomal_bL32"/>
</dbReference>
<dbReference type="EMBL" id="BAUP01000054">
    <property type="protein sequence ID" value="GAJ45998.1"/>
    <property type="molecule type" value="Genomic_DNA"/>
</dbReference>
<dbReference type="SUPFAM" id="SSF57829">
    <property type="entry name" value="Zn-binding ribosomal proteins"/>
    <property type="match status" value="1"/>
</dbReference>
<dbReference type="InterPro" id="IPR044957">
    <property type="entry name" value="Ribosomal_bL32_bact"/>
</dbReference>
<dbReference type="InterPro" id="IPR011332">
    <property type="entry name" value="Ribosomal_zn-bd"/>
</dbReference>
<sequence>MALEVAIRGKLWQFQKKTSYSRQRMRRSHDHIEIHPVGTCKNCGKNRFPHHMCLECGYYKGRKVITTKAEFRVLKKKKEED</sequence>
<dbReference type="HAMAP" id="MF_00340">
    <property type="entry name" value="Ribosomal_bL32"/>
    <property type="match status" value="1"/>
</dbReference>
<evidence type="ECO:0000313" key="7">
    <source>
        <dbReference type="Proteomes" id="UP000024842"/>
    </source>
</evidence>
<dbReference type="AlphaFoldDB" id="A0A023DXB4"/>
<protein>
    <recommendedName>
        <fullName evidence="4 5">Large ribosomal subunit protein bL32</fullName>
    </recommendedName>
</protein>
<organism evidence="6 7">
    <name type="scientific">Holospora elegans E1</name>
    <dbReference type="NCBI Taxonomy" id="1427503"/>
    <lineage>
        <taxon>Bacteria</taxon>
        <taxon>Pseudomonadati</taxon>
        <taxon>Pseudomonadota</taxon>
        <taxon>Alphaproteobacteria</taxon>
        <taxon>Holosporales</taxon>
        <taxon>Holosporaceae</taxon>
        <taxon>Holospora</taxon>
    </lineage>
</organism>
<dbReference type="Proteomes" id="UP000024842">
    <property type="component" value="Unassembled WGS sequence"/>
</dbReference>
<evidence type="ECO:0000256" key="5">
    <source>
        <dbReference type="HAMAP-Rule" id="MF_00340"/>
    </source>
</evidence>
<keyword evidence="3 5" id="KW-0687">Ribonucleoprotein</keyword>
<evidence type="ECO:0000256" key="3">
    <source>
        <dbReference type="ARBA" id="ARBA00023274"/>
    </source>
</evidence>
<evidence type="ECO:0000313" key="6">
    <source>
        <dbReference type="EMBL" id="GAJ45998.1"/>
    </source>
</evidence>
<evidence type="ECO:0000256" key="2">
    <source>
        <dbReference type="ARBA" id="ARBA00022980"/>
    </source>
</evidence>
<evidence type="ECO:0000256" key="1">
    <source>
        <dbReference type="ARBA" id="ARBA00008560"/>
    </source>
</evidence>
<accession>A0A023DXB4</accession>
<keyword evidence="7" id="KW-1185">Reference proteome</keyword>
<dbReference type="STRING" id="1427503.HE1_00318"/>
<dbReference type="PANTHER" id="PTHR35534">
    <property type="entry name" value="50S RIBOSOMAL PROTEIN L32"/>
    <property type="match status" value="1"/>
</dbReference>
<dbReference type="GO" id="GO:0006412">
    <property type="term" value="P:translation"/>
    <property type="evidence" value="ECO:0007669"/>
    <property type="project" value="UniProtKB-UniRule"/>
</dbReference>
<dbReference type="RefSeq" id="WP_035544036.1">
    <property type="nucleotide sequence ID" value="NZ_BAUP01000054.1"/>
</dbReference>
<proteinExistence type="inferred from homology"/>
<dbReference type="NCBIfam" id="TIGR01031">
    <property type="entry name" value="rpmF_bact"/>
    <property type="match status" value="1"/>
</dbReference>
<dbReference type="GO" id="GO:0015934">
    <property type="term" value="C:large ribosomal subunit"/>
    <property type="evidence" value="ECO:0007669"/>
    <property type="project" value="InterPro"/>
</dbReference>
<dbReference type="OrthoDB" id="9801927at2"/>
<evidence type="ECO:0000256" key="4">
    <source>
        <dbReference type="ARBA" id="ARBA00035178"/>
    </source>
</evidence>
<keyword evidence="2 5" id="KW-0689">Ribosomal protein</keyword>